<feature type="compositionally biased region" description="Basic residues" evidence="1">
    <location>
        <begin position="1"/>
        <end position="10"/>
    </location>
</feature>
<evidence type="ECO:0000256" key="1">
    <source>
        <dbReference type="SAM" id="MobiDB-lite"/>
    </source>
</evidence>
<comment type="caution">
    <text evidence="2">The sequence shown here is derived from an EMBL/GenBank/DDBJ whole genome shotgun (WGS) entry which is preliminary data.</text>
</comment>
<proteinExistence type="predicted"/>
<dbReference type="AlphaFoldDB" id="A0A2J8LF43"/>
<name>A0A2J8LF43_PANTR</name>
<sequence>MGKKGKKEKKGRGAEKTAAKMEKKVSKRSRKEEEDLEALIAHFQTLDAKRTQTVEIPCSPPSPRLLCITSSMSTISERTPGPKLTSPVHLRGAVLTRRWW</sequence>
<dbReference type="Proteomes" id="UP000236370">
    <property type="component" value="Unassembled WGS sequence"/>
</dbReference>
<evidence type="ECO:0000313" key="3">
    <source>
        <dbReference type="Proteomes" id="UP000236370"/>
    </source>
</evidence>
<evidence type="ECO:0000313" key="2">
    <source>
        <dbReference type="EMBL" id="PNI45882.1"/>
    </source>
</evidence>
<feature type="non-terminal residue" evidence="2">
    <location>
        <position position="100"/>
    </location>
</feature>
<organism evidence="2 3">
    <name type="scientific">Pan troglodytes</name>
    <name type="common">Chimpanzee</name>
    <dbReference type="NCBI Taxonomy" id="9598"/>
    <lineage>
        <taxon>Eukaryota</taxon>
        <taxon>Metazoa</taxon>
        <taxon>Chordata</taxon>
        <taxon>Craniata</taxon>
        <taxon>Vertebrata</taxon>
        <taxon>Euteleostomi</taxon>
        <taxon>Mammalia</taxon>
        <taxon>Eutheria</taxon>
        <taxon>Euarchontoglires</taxon>
        <taxon>Primates</taxon>
        <taxon>Haplorrhini</taxon>
        <taxon>Catarrhini</taxon>
        <taxon>Hominidae</taxon>
        <taxon>Pan</taxon>
    </lineage>
</organism>
<accession>A0A2J8LF43</accession>
<feature type="region of interest" description="Disordered" evidence="1">
    <location>
        <begin position="1"/>
        <end position="33"/>
    </location>
</feature>
<reference evidence="2 3" key="1">
    <citation type="submission" date="2017-12" db="EMBL/GenBank/DDBJ databases">
        <title>High-resolution comparative analysis of great ape genomes.</title>
        <authorList>
            <person name="Pollen A."/>
            <person name="Hastie A."/>
            <person name="Hormozdiari F."/>
            <person name="Dougherty M."/>
            <person name="Liu R."/>
            <person name="Chaisson M."/>
            <person name="Hoppe E."/>
            <person name="Hill C."/>
            <person name="Pang A."/>
            <person name="Hillier L."/>
            <person name="Baker C."/>
            <person name="Armstrong J."/>
            <person name="Shendure J."/>
            <person name="Paten B."/>
            <person name="Wilson R."/>
            <person name="Chao H."/>
            <person name="Schneider V."/>
            <person name="Ventura M."/>
            <person name="Kronenberg Z."/>
            <person name="Murali S."/>
            <person name="Gordon D."/>
            <person name="Cantsilieris S."/>
            <person name="Munson K."/>
            <person name="Nelson B."/>
            <person name="Raja A."/>
            <person name="Underwood J."/>
            <person name="Diekhans M."/>
            <person name="Fiddes I."/>
            <person name="Haussler D."/>
            <person name="Eichler E."/>
        </authorList>
    </citation>
    <scope>NUCLEOTIDE SEQUENCE [LARGE SCALE GENOMIC DNA]</scope>
    <source>
        <strain evidence="2">Yerkes chimp pedigree #C0471</strain>
    </source>
</reference>
<protein>
    <submittedName>
        <fullName evidence="2">KLHDC4 isoform 12</fullName>
    </submittedName>
</protein>
<feature type="compositionally biased region" description="Basic and acidic residues" evidence="1">
    <location>
        <begin position="11"/>
        <end position="24"/>
    </location>
</feature>
<dbReference type="EMBL" id="NBAG03000295">
    <property type="protein sequence ID" value="PNI45882.1"/>
    <property type="molecule type" value="Genomic_DNA"/>
</dbReference>
<gene>
    <name evidence="2" type="ORF">CK820_G0029506</name>
</gene>